<keyword evidence="4 5" id="KW-0472">Membrane</keyword>
<dbReference type="Proteomes" id="UP000199701">
    <property type="component" value="Unassembled WGS sequence"/>
</dbReference>
<feature type="transmembrane region" description="Helical" evidence="5">
    <location>
        <begin position="99"/>
        <end position="121"/>
    </location>
</feature>
<evidence type="ECO:0000256" key="4">
    <source>
        <dbReference type="ARBA" id="ARBA00023136"/>
    </source>
</evidence>
<dbReference type="GO" id="GO:0016020">
    <property type="term" value="C:membrane"/>
    <property type="evidence" value="ECO:0007669"/>
    <property type="project" value="UniProtKB-SubCell"/>
</dbReference>
<evidence type="ECO:0000256" key="1">
    <source>
        <dbReference type="ARBA" id="ARBA00004141"/>
    </source>
</evidence>
<feature type="transmembrane region" description="Helical" evidence="5">
    <location>
        <begin position="413"/>
        <end position="431"/>
    </location>
</feature>
<feature type="transmembrane region" description="Helical" evidence="5">
    <location>
        <begin position="127"/>
        <end position="147"/>
    </location>
</feature>
<feature type="transmembrane region" description="Helical" evidence="5">
    <location>
        <begin position="195"/>
        <end position="211"/>
    </location>
</feature>
<feature type="transmembrane region" description="Helical" evidence="5">
    <location>
        <begin position="232"/>
        <end position="254"/>
    </location>
</feature>
<dbReference type="EMBL" id="FOJI01000003">
    <property type="protein sequence ID" value="SEW01132.1"/>
    <property type="molecule type" value="Genomic_DNA"/>
</dbReference>
<feature type="transmembrane region" description="Helical" evidence="5">
    <location>
        <begin position="274"/>
        <end position="307"/>
    </location>
</feature>
<gene>
    <name evidence="7" type="ORF">SAMN05421659_103128</name>
</gene>
<dbReference type="STRING" id="99656.SAMN05421659_103128"/>
<dbReference type="RefSeq" id="WP_092451237.1">
    <property type="nucleotide sequence ID" value="NZ_FOJI01000003.1"/>
</dbReference>
<dbReference type="PIRSF" id="PIRSF006060">
    <property type="entry name" value="AA_transporter"/>
    <property type="match status" value="1"/>
</dbReference>
<feature type="transmembrane region" description="Helical" evidence="5">
    <location>
        <begin position="389"/>
        <end position="407"/>
    </location>
</feature>
<sequence length="447" mass="49038">MEKNETQATLKRTLKTNDLIIYGLVFMIPLAPAAMYGIFLEPSGGMVALCYLIGMIAMFFTGMSYKIMSQKYPMAGSVYVYVQKGVTPSLGFLTGWSILLDYLLLPATVVIIGSSFANALIPSIPTWAWGILFIAFSTFINVVGVDLMSKCSWILFALQMLVILIFVICTIRLWINGTVNFNAISFYNPGHFEMSGILQATGVVILSYLGFDAISTLAEETINPEKAVGKAIIASILIIGAIFIVITFFAGLAYPNYQDLDVDTAFIQIVQYVGGTWFTVLTTITLVLSFGIATCQASQAAVARVFFAMGRDGVLPKQLGYISKKYQTPVVAIVFVGLVITPLAIFSSLEIISTLVSFGALVGFILLNIAVIWKFFIKDKDAKRTDVKFILKYLAYPLIGLLVTLWIFTNLGINAHVVGTIWLVVGFLYLLGVTKFFSKPVPQLDIE</sequence>
<feature type="transmembrane region" description="Helical" evidence="5">
    <location>
        <begin position="45"/>
        <end position="65"/>
    </location>
</feature>
<feature type="domain" description="Amino acid permease/ SLC12A" evidence="6">
    <location>
        <begin position="46"/>
        <end position="410"/>
    </location>
</feature>
<dbReference type="OrthoDB" id="178667at2"/>
<feature type="transmembrane region" description="Helical" evidence="5">
    <location>
        <begin position="20"/>
        <end position="39"/>
    </location>
</feature>
<evidence type="ECO:0000259" key="6">
    <source>
        <dbReference type="Pfam" id="PF00324"/>
    </source>
</evidence>
<organism evidence="7 8">
    <name type="scientific">[Clostridium] fimetarium</name>
    <dbReference type="NCBI Taxonomy" id="99656"/>
    <lineage>
        <taxon>Bacteria</taxon>
        <taxon>Bacillati</taxon>
        <taxon>Bacillota</taxon>
        <taxon>Clostridia</taxon>
        <taxon>Lachnospirales</taxon>
        <taxon>Lachnospiraceae</taxon>
    </lineage>
</organism>
<dbReference type="GO" id="GO:0055085">
    <property type="term" value="P:transmembrane transport"/>
    <property type="evidence" value="ECO:0007669"/>
    <property type="project" value="InterPro"/>
</dbReference>
<evidence type="ECO:0000313" key="7">
    <source>
        <dbReference type="EMBL" id="SEW01132.1"/>
    </source>
</evidence>
<reference evidence="7 8" key="1">
    <citation type="submission" date="2016-10" db="EMBL/GenBank/DDBJ databases">
        <authorList>
            <person name="de Groot N.N."/>
        </authorList>
    </citation>
    <scope>NUCLEOTIDE SEQUENCE [LARGE SCALE GENOMIC DNA]</scope>
    <source>
        <strain evidence="7 8">DSM 9179</strain>
    </source>
</reference>
<accession>A0A1I0NIE9</accession>
<feature type="transmembrane region" description="Helical" evidence="5">
    <location>
        <begin position="154"/>
        <end position="175"/>
    </location>
</feature>
<keyword evidence="8" id="KW-1185">Reference proteome</keyword>
<evidence type="ECO:0000256" key="5">
    <source>
        <dbReference type="SAM" id="Phobius"/>
    </source>
</evidence>
<comment type="subcellular location">
    <subcellularLocation>
        <location evidence="1">Membrane</location>
        <topology evidence="1">Multi-pass membrane protein</topology>
    </subcellularLocation>
</comment>
<keyword evidence="3 5" id="KW-1133">Transmembrane helix</keyword>
<evidence type="ECO:0000256" key="3">
    <source>
        <dbReference type="ARBA" id="ARBA00022989"/>
    </source>
</evidence>
<feature type="transmembrane region" description="Helical" evidence="5">
    <location>
        <begin position="328"/>
        <end position="349"/>
    </location>
</feature>
<feature type="transmembrane region" description="Helical" evidence="5">
    <location>
        <begin position="355"/>
        <end position="377"/>
    </location>
</feature>
<dbReference type="PANTHER" id="PTHR42770">
    <property type="entry name" value="AMINO ACID TRANSPORTER-RELATED"/>
    <property type="match status" value="1"/>
</dbReference>
<dbReference type="InterPro" id="IPR004841">
    <property type="entry name" value="AA-permease/SLC12A_dom"/>
</dbReference>
<dbReference type="Pfam" id="PF00324">
    <property type="entry name" value="AA_permease"/>
    <property type="match status" value="1"/>
</dbReference>
<evidence type="ECO:0000256" key="2">
    <source>
        <dbReference type="ARBA" id="ARBA00022692"/>
    </source>
</evidence>
<evidence type="ECO:0000313" key="8">
    <source>
        <dbReference type="Proteomes" id="UP000199701"/>
    </source>
</evidence>
<protein>
    <submittedName>
        <fullName evidence="7">Amino acid transporter</fullName>
    </submittedName>
</protein>
<keyword evidence="2 5" id="KW-0812">Transmembrane</keyword>
<proteinExistence type="predicted"/>
<dbReference type="Gene3D" id="1.20.1740.10">
    <property type="entry name" value="Amino acid/polyamine transporter I"/>
    <property type="match status" value="1"/>
</dbReference>
<dbReference type="AlphaFoldDB" id="A0A1I0NIE9"/>
<name>A0A1I0NIE9_9FIRM</name>
<dbReference type="InterPro" id="IPR050367">
    <property type="entry name" value="APC_superfamily"/>
</dbReference>
<dbReference type="PANTHER" id="PTHR42770:SF16">
    <property type="entry name" value="AMINO ACID PERMEASE"/>
    <property type="match status" value="1"/>
</dbReference>